<feature type="compositionally biased region" description="Basic and acidic residues" evidence="1">
    <location>
        <begin position="143"/>
        <end position="155"/>
    </location>
</feature>
<dbReference type="Proteomes" id="UP001172159">
    <property type="component" value="Unassembled WGS sequence"/>
</dbReference>
<dbReference type="EMBL" id="JAUKTV010000002">
    <property type="protein sequence ID" value="KAK0744323.1"/>
    <property type="molecule type" value="Genomic_DNA"/>
</dbReference>
<evidence type="ECO:0000256" key="1">
    <source>
        <dbReference type="SAM" id="MobiDB-lite"/>
    </source>
</evidence>
<accession>A0AA40ERS8</accession>
<keyword evidence="3" id="KW-1185">Reference proteome</keyword>
<evidence type="ECO:0000313" key="2">
    <source>
        <dbReference type="EMBL" id="KAK0744323.1"/>
    </source>
</evidence>
<comment type="caution">
    <text evidence="2">The sequence shown here is derived from an EMBL/GenBank/DDBJ whole genome shotgun (WGS) entry which is preliminary data.</text>
</comment>
<proteinExistence type="predicted"/>
<evidence type="ECO:0000313" key="3">
    <source>
        <dbReference type="Proteomes" id="UP001172159"/>
    </source>
</evidence>
<gene>
    <name evidence="2" type="ORF">B0T21DRAFT_344544</name>
</gene>
<dbReference type="AlphaFoldDB" id="A0AA40ERS8"/>
<reference evidence="2" key="1">
    <citation type="submission" date="2023-06" db="EMBL/GenBank/DDBJ databases">
        <title>Genome-scale phylogeny and comparative genomics of the fungal order Sordariales.</title>
        <authorList>
            <consortium name="Lawrence Berkeley National Laboratory"/>
            <person name="Hensen N."/>
            <person name="Bonometti L."/>
            <person name="Westerberg I."/>
            <person name="Brannstrom I.O."/>
            <person name="Guillou S."/>
            <person name="Cros-Aarteil S."/>
            <person name="Calhoun S."/>
            <person name="Haridas S."/>
            <person name="Kuo A."/>
            <person name="Mondo S."/>
            <person name="Pangilinan J."/>
            <person name="Riley R."/>
            <person name="Labutti K."/>
            <person name="Andreopoulos B."/>
            <person name="Lipzen A."/>
            <person name="Chen C."/>
            <person name="Yanf M."/>
            <person name="Daum C."/>
            <person name="Ng V."/>
            <person name="Clum A."/>
            <person name="Steindorff A."/>
            <person name="Ohm R."/>
            <person name="Martin F."/>
            <person name="Silar P."/>
            <person name="Natvig D."/>
            <person name="Lalanne C."/>
            <person name="Gautier V."/>
            <person name="Ament-Velasquez S.L."/>
            <person name="Kruys A."/>
            <person name="Hutchinson M.I."/>
            <person name="Powell A.J."/>
            <person name="Barry K."/>
            <person name="Miller A.N."/>
            <person name="Grigoriev I.V."/>
            <person name="Debuchy R."/>
            <person name="Gladieux P."/>
            <person name="Thoren M.H."/>
            <person name="Johannesson H."/>
        </authorList>
    </citation>
    <scope>NUCLEOTIDE SEQUENCE</scope>
    <source>
        <strain evidence="2">CBS 540.89</strain>
    </source>
</reference>
<feature type="region of interest" description="Disordered" evidence="1">
    <location>
        <begin position="124"/>
        <end position="170"/>
    </location>
</feature>
<protein>
    <submittedName>
        <fullName evidence="2">Uncharacterized protein</fullName>
    </submittedName>
</protein>
<name>A0AA40ERS8_9PEZI</name>
<organism evidence="2 3">
    <name type="scientific">Apiosordaria backusii</name>
    <dbReference type="NCBI Taxonomy" id="314023"/>
    <lineage>
        <taxon>Eukaryota</taxon>
        <taxon>Fungi</taxon>
        <taxon>Dikarya</taxon>
        <taxon>Ascomycota</taxon>
        <taxon>Pezizomycotina</taxon>
        <taxon>Sordariomycetes</taxon>
        <taxon>Sordariomycetidae</taxon>
        <taxon>Sordariales</taxon>
        <taxon>Lasiosphaeriaceae</taxon>
        <taxon>Apiosordaria</taxon>
    </lineage>
</organism>
<sequence length="221" mass="24323">MHTPHLGHLTDGVNLGGNSRMQTNEACKRSWGGLCGQLNGQVHPVTAYQDACRASNDFVVENKEDGPNFTLPMVMASDPDWTGEASPFWRFPPIRYLPLPSARCDEAVKRVASRRDLTRPRTAKKYHGNLTAGRALGSRRSSARRESRLINDGSHKSISKLPKGSSRVTRSVRSQKCSNFQQTFSLLPASPLTVISTPLPLAINRAHPSHHHGFVHASAIQ</sequence>